<dbReference type="EMBL" id="JACCCO010000001">
    <property type="protein sequence ID" value="NYF40227.1"/>
    <property type="molecule type" value="Genomic_DNA"/>
</dbReference>
<gene>
    <name evidence="1" type="ORF">HDA43_002386</name>
</gene>
<evidence type="ECO:0000313" key="2">
    <source>
        <dbReference type="Proteomes" id="UP000576393"/>
    </source>
</evidence>
<organism evidence="1 2">
    <name type="scientific">Streptosporangium sandarakinum</name>
    <dbReference type="NCBI Taxonomy" id="1260955"/>
    <lineage>
        <taxon>Bacteria</taxon>
        <taxon>Bacillati</taxon>
        <taxon>Actinomycetota</taxon>
        <taxon>Actinomycetes</taxon>
        <taxon>Streptosporangiales</taxon>
        <taxon>Streptosporangiaceae</taxon>
        <taxon>Streptosporangium</taxon>
    </lineage>
</organism>
<dbReference type="Proteomes" id="UP000576393">
    <property type="component" value="Unassembled WGS sequence"/>
</dbReference>
<protein>
    <submittedName>
        <fullName evidence="1">Uncharacterized protein</fullName>
    </submittedName>
</protein>
<dbReference type="RefSeq" id="WP_179819767.1">
    <property type="nucleotide sequence ID" value="NZ_JACCCO010000001.1"/>
</dbReference>
<accession>A0A852URP8</accession>
<dbReference type="AlphaFoldDB" id="A0A852URP8"/>
<keyword evidence="2" id="KW-1185">Reference proteome</keyword>
<evidence type="ECO:0000313" key="1">
    <source>
        <dbReference type="EMBL" id="NYF40227.1"/>
    </source>
</evidence>
<comment type="caution">
    <text evidence="1">The sequence shown here is derived from an EMBL/GenBank/DDBJ whole genome shotgun (WGS) entry which is preliminary data.</text>
</comment>
<reference evidence="1 2" key="1">
    <citation type="submission" date="2020-07" db="EMBL/GenBank/DDBJ databases">
        <title>Sequencing the genomes of 1000 actinobacteria strains.</title>
        <authorList>
            <person name="Klenk H.-P."/>
        </authorList>
    </citation>
    <scope>NUCLEOTIDE SEQUENCE [LARGE SCALE GENOMIC DNA]</scope>
    <source>
        <strain evidence="1 2">DSM 45763</strain>
    </source>
</reference>
<name>A0A852URP8_9ACTN</name>
<proteinExistence type="predicted"/>
<sequence>MGARPAHLRVPGELRVPRTVDGIAAAPQDGRRVEFRCEFGQVPLSRAEAVLCRWWCEAMLDIDPEADRIREAASEGTLAVVALADVLDRREAGVPAPAC</sequence>